<feature type="DNA-binding region" description="H-T-H motif" evidence="2">
    <location>
        <begin position="95"/>
        <end position="114"/>
    </location>
</feature>
<proteinExistence type="predicted"/>
<sequence length="258" mass="29769">MQLRMDGFVPPATRSYLGHTFIIESWPEASIDKSAAFVKVLTFAANLSGSSLNSYINGEDARGERRMNNGVIRTRKALKNALVELLREKELREITISEIVSRAGYSRATFYAHYQYKEDLLDELVEEVIGGFLSAFKEPYENDRKRYDLGQLTPSTVRIFQYIGENESAFALLLKRDNLGFQEKLLEAIRTIFTQEYDLLFPRVPAHIDREIYINQNVYSILGLIAYWVNSGFRYSAKYMTDQMLEIARLSMPRMAKL</sequence>
<dbReference type="EMBL" id="SSOB01000012">
    <property type="protein sequence ID" value="THF79890.1"/>
    <property type="molecule type" value="Genomic_DNA"/>
</dbReference>
<dbReference type="PANTHER" id="PTHR43479:SF7">
    <property type="entry name" value="TETR-FAMILY TRANSCRIPTIONAL REGULATOR"/>
    <property type="match status" value="1"/>
</dbReference>
<evidence type="ECO:0000256" key="1">
    <source>
        <dbReference type="ARBA" id="ARBA00023125"/>
    </source>
</evidence>
<reference evidence="4 5" key="1">
    <citation type="submission" date="2019-04" db="EMBL/GenBank/DDBJ databases">
        <title>Cohnella sp. nov. isolated from preserved vegetables.</title>
        <authorList>
            <person name="Lin S.-Y."/>
            <person name="Hung M.-H."/>
            <person name="Young C.-C."/>
        </authorList>
    </citation>
    <scope>NUCLEOTIDE SEQUENCE [LARGE SCALE GENOMIC DNA]</scope>
    <source>
        <strain evidence="4 5">CC-MHH1044</strain>
    </source>
</reference>
<dbReference type="PROSITE" id="PS50977">
    <property type="entry name" value="HTH_TETR_2"/>
    <property type="match status" value="1"/>
</dbReference>
<dbReference type="InterPro" id="IPR009057">
    <property type="entry name" value="Homeodomain-like_sf"/>
</dbReference>
<dbReference type="Pfam" id="PF00440">
    <property type="entry name" value="TetR_N"/>
    <property type="match status" value="1"/>
</dbReference>
<evidence type="ECO:0000313" key="5">
    <source>
        <dbReference type="Proteomes" id="UP000310636"/>
    </source>
</evidence>
<keyword evidence="5" id="KW-1185">Reference proteome</keyword>
<dbReference type="AlphaFoldDB" id="A0A4S4BXF5"/>
<evidence type="ECO:0000259" key="3">
    <source>
        <dbReference type="PROSITE" id="PS50977"/>
    </source>
</evidence>
<dbReference type="Proteomes" id="UP000310636">
    <property type="component" value="Unassembled WGS sequence"/>
</dbReference>
<gene>
    <name evidence="4" type="ORF">E6C55_11185</name>
</gene>
<evidence type="ECO:0000313" key="4">
    <source>
        <dbReference type="EMBL" id="THF79890.1"/>
    </source>
</evidence>
<dbReference type="GO" id="GO:0003677">
    <property type="term" value="F:DNA binding"/>
    <property type="evidence" value="ECO:0007669"/>
    <property type="project" value="UniProtKB-UniRule"/>
</dbReference>
<comment type="caution">
    <text evidence="4">The sequence shown here is derived from an EMBL/GenBank/DDBJ whole genome shotgun (WGS) entry which is preliminary data.</text>
</comment>
<keyword evidence="1 2" id="KW-0238">DNA-binding</keyword>
<evidence type="ECO:0000256" key="2">
    <source>
        <dbReference type="PROSITE-ProRule" id="PRU00335"/>
    </source>
</evidence>
<dbReference type="PANTHER" id="PTHR43479">
    <property type="entry name" value="ACREF/ENVCD OPERON REPRESSOR-RELATED"/>
    <property type="match status" value="1"/>
</dbReference>
<dbReference type="InterPro" id="IPR001647">
    <property type="entry name" value="HTH_TetR"/>
</dbReference>
<accession>A0A4S4BXF5</accession>
<protein>
    <submittedName>
        <fullName evidence="4">TetR/AcrR family transcriptional regulator</fullName>
    </submittedName>
</protein>
<dbReference type="OrthoDB" id="9810250at2"/>
<dbReference type="Pfam" id="PF14278">
    <property type="entry name" value="TetR_C_8"/>
    <property type="match status" value="1"/>
</dbReference>
<organism evidence="4 5">
    <name type="scientific">Cohnella fermenti</name>
    <dbReference type="NCBI Taxonomy" id="2565925"/>
    <lineage>
        <taxon>Bacteria</taxon>
        <taxon>Bacillati</taxon>
        <taxon>Bacillota</taxon>
        <taxon>Bacilli</taxon>
        <taxon>Bacillales</taxon>
        <taxon>Paenibacillaceae</taxon>
        <taxon>Cohnella</taxon>
    </lineage>
</organism>
<dbReference type="Gene3D" id="1.10.357.10">
    <property type="entry name" value="Tetracycline Repressor, domain 2"/>
    <property type="match status" value="1"/>
</dbReference>
<feature type="domain" description="HTH tetR-type" evidence="3">
    <location>
        <begin position="72"/>
        <end position="132"/>
    </location>
</feature>
<dbReference type="InterPro" id="IPR050624">
    <property type="entry name" value="HTH-type_Tx_Regulator"/>
</dbReference>
<dbReference type="SUPFAM" id="SSF46689">
    <property type="entry name" value="Homeodomain-like"/>
    <property type="match status" value="1"/>
</dbReference>
<dbReference type="InterPro" id="IPR039532">
    <property type="entry name" value="TetR_C_Firmicutes"/>
</dbReference>
<name>A0A4S4BXF5_9BACL</name>